<dbReference type="InterPro" id="IPR036663">
    <property type="entry name" value="Fumarylacetoacetase_C_sf"/>
</dbReference>
<dbReference type="PANTHER" id="PTHR42796">
    <property type="entry name" value="FUMARYLACETOACETATE HYDROLASE DOMAIN-CONTAINING PROTEIN 2A-RELATED"/>
    <property type="match status" value="1"/>
</dbReference>
<dbReference type="GO" id="GO:0050385">
    <property type="term" value="F:ureidoglycolate lyase activity"/>
    <property type="evidence" value="ECO:0007669"/>
    <property type="project" value="UniProtKB-EC"/>
</dbReference>
<dbReference type="InterPro" id="IPR051121">
    <property type="entry name" value="FAH"/>
</dbReference>
<keyword evidence="5" id="KW-1185">Reference proteome</keyword>
<dbReference type="PANTHER" id="PTHR42796:SF4">
    <property type="entry name" value="FUMARYLACETOACETATE HYDROLASE DOMAIN-CONTAINING PROTEIN 2A"/>
    <property type="match status" value="1"/>
</dbReference>
<protein>
    <submittedName>
        <fullName evidence="4">Ureidoglycolate lyase</fullName>
        <ecNumber evidence="4">4.3.2.3</ecNumber>
    </submittedName>
</protein>
<dbReference type="SUPFAM" id="SSF56529">
    <property type="entry name" value="FAH"/>
    <property type="match status" value="1"/>
</dbReference>
<dbReference type="RefSeq" id="WP_127094510.1">
    <property type="nucleotide sequence ID" value="NZ_CP031423.1"/>
</dbReference>
<accession>A0A3S9W6L8</accession>
<dbReference type="GO" id="GO:0019752">
    <property type="term" value="P:carboxylic acid metabolic process"/>
    <property type="evidence" value="ECO:0007669"/>
    <property type="project" value="UniProtKB-ARBA"/>
</dbReference>
<feature type="domain" description="Fumarylacetoacetase-like C-terminal" evidence="3">
    <location>
        <begin position="66"/>
        <end position="271"/>
    </location>
</feature>
<dbReference type="EC" id="4.3.2.3" evidence="4"/>
<dbReference type="AlphaFoldDB" id="A0A3S9W6L8"/>
<dbReference type="Gene3D" id="3.90.850.10">
    <property type="entry name" value="Fumarylacetoacetase-like, C-terminal domain"/>
    <property type="match status" value="1"/>
</dbReference>
<evidence type="ECO:0000313" key="4">
    <source>
        <dbReference type="EMBL" id="AZS35721.1"/>
    </source>
</evidence>
<dbReference type="Pfam" id="PF01557">
    <property type="entry name" value="FAA_hydrolase"/>
    <property type="match status" value="1"/>
</dbReference>
<keyword evidence="2" id="KW-0479">Metal-binding</keyword>
<dbReference type="OrthoDB" id="9805307at2"/>
<organism evidence="4 5">
    <name type="scientific">Microbacterium lemovicicum</name>
    <dbReference type="NCBI Taxonomy" id="1072463"/>
    <lineage>
        <taxon>Bacteria</taxon>
        <taxon>Bacillati</taxon>
        <taxon>Actinomycetota</taxon>
        <taxon>Actinomycetes</taxon>
        <taxon>Micrococcales</taxon>
        <taxon>Microbacteriaceae</taxon>
        <taxon>Microbacterium</taxon>
    </lineage>
</organism>
<dbReference type="FunFam" id="3.90.850.10:FF:000002">
    <property type="entry name" value="2-hydroxyhepta-2,4-diene-1,7-dioate isomerase"/>
    <property type="match status" value="1"/>
</dbReference>
<keyword evidence="4" id="KW-0456">Lyase</keyword>
<evidence type="ECO:0000259" key="3">
    <source>
        <dbReference type="Pfam" id="PF01557"/>
    </source>
</evidence>
<gene>
    <name evidence="4" type="ORF">CVS47_00318</name>
</gene>
<dbReference type="Proteomes" id="UP000276888">
    <property type="component" value="Chromosome"/>
</dbReference>
<proteinExistence type="inferred from homology"/>
<dbReference type="KEGG" id="mlv:CVS47_00318"/>
<evidence type="ECO:0000256" key="2">
    <source>
        <dbReference type="ARBA" id="ARBA00022723"/>
    </source>
</evidence>
<dbReference type="InterPro" id="IPR011234">
    <property type="entry name" value="Fumarylacetoacetase-like_C"/>
</dbReference>
<dbReference type="GO" id="GO:0046872">
    <property type="term" value="F:metal ion binding"/>
    <property type="evidence" value="ECO:0007669"/>
    <property type="project" value="UniProtKB-KW"/>
</dbReference>
<evidence type="ECO:0000313" key="5">
    <source>
        <dbReference type="Proteomes" id="UP000276888"/>
    </source>
</evidence>
<name>A0A3S9W6L8_9MICO</name>
<evidence type="ECO:0000256" key="1">
    <source>
        <dbReference type="ARBA" id="ARBA00010211"/>
    </source>
</evidence>
<dbReference type="GO" id="GO:0016853">
    <property type="term" value="F:isomerase activity"/>
    <property type="evidence" value="ECO:0007669"/>
    <property type="project" value="UniProtKB-ARBA"/>
</dbReference>
<comment type="similarity">
    <text evidence="1">Belongs to the FAH family.</text>
</comment>
<dbReference type="EMBL" id="CP031423">
    <property type="protein sequence ID" value="AZS35721.1"/>
    <property type="molecule type" value="Genomic_DNA"/>
</dbReference>
<sequence>MRLLTAVLPDGTTTAAYEDAERWRRLPAADVGHLLSDPRWRDAIDGAEEIVPSGSRRLTPVPAPTKIICIGLNYREHILEMGRELPSHPTVFLKHADTLVGPDDDIHVSDAPDRVDWEGELVVVVGADLRRATRDEAASAIAGYTVANDISMRDWQNRTTQWQQGKMFDATTPVGPVVVTPDEFDPAAGGRHLRTTVNDDVLQDHDVSDLVFGPADLLAYVSSFTRLRPGDLVLTGTPGGVGSGRTPPRFLADGDRLTTSIDGIGSLDNRVFTTAEGTSHGTR</sequence>
<reference evidence="4 5" key="1">
    <citation type="submission" date="2018-08" db="EMBL/GenBank/DDBJ databases">
        <title>Microbacterium lemovicicum sp. nov., a bacterium isolated from a natural uranium-rich soil.</title>
        <authorList>
            <person name="ORTET P."/>
        </authorList>
    </citation>
    <scope>NUCLEOTIDE SEQUENCE [LARGE SCALE GENOMIC DNA]</scope>
    <source>
        <strain evidence="4 5">Viu22</strain>
    </source>
</reference>